<feature type="compositionally biased region" description="Low complexity" evidence="1">
    <location>
        <begin position="35"/>
        <end position="45"/>
    </location>
</feature>
<evidence type="ECO:0000313" key="4">
    <source>
        <dbReference type="EMBL" id="EWM54776.1"/>
    </source>
</evidence>
<evidence type="ECO:0000256" key="2">
    <source>
        <dbReference type="SAM" id="SignalP"/>
    </source>
</evidence>
<feature type="signal peptide" evidence="2">
    <location>
        <begin position="1"/>
        <end position="19"/>
    </location>
</feature>
<sequence>MKKTVICLAILTMMSAAVSCGNTGNNGTLENSQKTTTSSAVTTAVPEASKAEKTTAANVSAKSETENKAKDTEQNAPTFNESDRLFGGYVATQGDDLNLRNEPFPTADIIDTIPNGTQIDIYSCGRAGWYCTVFKGKSGYVSADYIKEIESYDAGTETANIYGYYPVTEQPRTSIAVSDLEGTWTCGDDTITFHDCSWNAGQFEMKTTYYDIQGSVLLEYTLTPDNMEEMWYTLYNKEGAFVTAFHAESGIQLTDIYAGQSGDPHYTRK</sequence>
<feature type="compositionally biased region" description="Basic and acidic residues" evidence="1">
    <location>
        <begin position="63"/>
        <end position="73"/>
    </location>
</feature>
<evidence type="ECO:0000256" key="1">
    <source>
        <dbReference type="SAM" id="MobiDB-lite"/>
    </source>
</evidence>
<comment type="caution">
    <text evidence="4">The sequence shown here is derived from an EMBL/GenBank/DDBJ whole genome shotgun (WGS) entry which is preliminary data.</text>
</comment>
<keyword evidence="5" id="KW-1185">Reference proteome</keyword>
<gene>
    <name evidence="4" type="ORF">RF007C_10585</name>
</gene>
<dbReference type="InterPro" id="IPR003646">
    <property type="entry name" value="SH3-like_bac-type"/>
</dbReference>
<feature type="region of interest" description="Disordered" evidence="1">
    <location>
        <begin position="28"/>
        <end position="80"/>
    </location>
</feature>
<dbReference type="RefSeq" id="WP_037296729.1">
    <property type="nucleotide sequence ID" value="NZ_ATAX01000008.1"/>
</dbReference>
<feature type="chain" id="PRO_5038607593" description="SH3b domain-containing protein" evidence="2">
    <location>
        <begin position="20"/>
        <end position="269"/>
    </location>
</feature>
<keyword evidence="2" id="KW-0732">Signal</keyword>
<dbReference type="Proteomes" id="UP000019365">
    <property type="component" value="Unassembled WGS sequence"/>
</dbReference>
<proteinExistence type="predicted"/>
<evidence type="ECO:0000313" key="5">
    <source>
        <dbReference type="Proteomes" id="UP000019365"/>
    </source>
</evidence>
<dbReference type="EMBL" id="ATAX01000008">
    <property type="protein sequence ID" value="EWM54776.1"/>
    <property type="molecule type" value="Genomic_DNA"/>
</dbReference>
<feature type="domain" description="SH3b" evidence="3">
    <location>
        <begin position="95"/>
        <end position="147"/>
    </location>
</feature>
<dbReference type="PATRIC" id="fig|1341157.4.peg.392"/>
<accession>W7UHU9</accession>
<dbReference type="Pfam" id="PF08239">
    <property type="entry name" value="SH3_3"/>
    <property type="match status" value="1"/>
</dbReference>
<protein>
    <recommendedName>
        <fullName evidence="3">SH3b domain-containing protein</fullName>
    </recommendedName>
</protein>
<dbReference type="PROSITE" id="PS51257">
    <property type="entry name" value="PROKAR_LIPOPROTEIN"/>
    <property type="match status" value="1"/>
</dbReference>
<dbReference type="AlphaFoldDB" id="W7UHU9"/>
<dbReference type="OrthoDB" id="1663476at2"/>
<name>W7UHU9_RUMFL</name>
<evidence type="ECO:0000259" key="3">
    <source>
        <dbReference type="Pfam" id="PF08239"/>
    </source>
</evidence>
<organism evidence="4 5">
    <name type="scientific">Ruminococcus flavefaciens 007c</name>
    <dbReference type="NCBI Taxonomy" id="1341157"/>
    <lineage>
        <taxon>Bacteria</taxon>
        <taxon>Bacillati</taxon>
        <taxon>Bacillota</taxon>
        <taxon>Clostridia</taxon>
        <taxon>Eubacteriales</taxon>
        <taxon>Oscillospiraceae</taxon>
        <taxon>Ruminococcus</taxon>
    </lineage>
</organism>
<reference evidence="4 5" key="1">
    <citation type="journal article" date="2014" name="PLoS ONE">
        <title>Rumen cellulosomics: divergent fiber-degrading strategies revealed by comparative genome-wide analysis of six ruminococcal strains.</title>
        <authorList>
            <person name="Dassa B."/>
            <person name="Borovok I."/>
            <person name="Ruimy-Israeli V."/>
            <person name="Lamed R."/>
            <person name="Flint H.J."/>
            <person name="Duncan S.H."/>
            <person name="Henrissat B."/>
            <person name="Coutinho P."/>
            <person name="Morrison M."/>
            <person name="Mosoni P."/>
            <person name="Yeoman C.J."/>
            <person name="White B.A."/>
            <person name="Bayer E.A."/>
        </authorList>
    </citation>
    <scope>NUCLEOTIDE SEQUENCE [LARGE SCALE GENOMIC DNA]</scope>
    <source>
        <strain evidence="4 5">007c</strain>
    </source>
</reference>
<dbReference type="Gene3D" id="2.30.30.40">
    <property type="entry name" value="SH3 Domains"/>
    <property type="match status" value="1"/>
</dbReference>